<feature type="region of interest" description="Disordered" evidence="1">
    <location>
        <begin position="275"/>
        <end position="327"/>
    </location>
</feature>
<reference evidence="2" key="1">
    <citation type="submission" date="2022-12" db="EMBL/GenBank/DDBJ databases">
        <authorList>
            <person name="Petersen C."/>
        </authorList>
    </citation>
    <scope>NUCLEOTIDE SEQUENCE</scope>
    <source>
        <strain evidence="2">IBT 35673</strain>
    </source>
</reference>
<accession>A0A9W9QK19</accession>
<dbReference type="Proteomes" id="UP001147695">
    <property type="component" value="Unassembled WGS sequence"/>
</dbReference>
<feature type="compositionally biased region" description="Polar residues" evidence="1">
    <location>
        <begin position="297"/>
        <end position="310"/>
    </location>
</feature>
<feature type="region of interest" description="Disordered" evidence="1">
    <location>
        <begin position="1"/>
        <end position="207"/>
    </location>
</feature>
<dbReference type="GO" id="GO:0006364">
    <property type="term" value="P:rRNA processing"/>
    <property type="evidence" value="ECO:0007669"/>
    <property type="project" value="InterPro"/>
</dbReference>
<dbReference type="EMBL" id="JAPZBQ010000003">
    <property type="protein sequence ID" value="KAJ5339421.1"/>
    <property type="molecule type" value="Genomic_DNA"/>
</dbReference>
<reference evidence="2" key="2">
    <citation type="journal article" date="2023" name="IMA Fungus">
        <title>Comparative genomic study of the Penicillium genus elucidates a diverse pangenome and 15 lateral gene transfer events.</title>
        <authorList>
            <person name="Petersen C."/>
            <person name="Sorensen T."/>
            <person name="Nielsen M.R."/>
            <person name="Sondergaard T.E."/>
            <person name="Sorensen J.L."/>
            <person name="Fitzpatrick D.A."/>
            <person name="Frisvad J.C."/>
            <person name="Nielsen K.L."/>
        </authorList>
    </citation>
    <scope>NUCLEOTIDE SEQUENCE</scope>
    <source>
        <strain evidence="2">IBT 35673</strain>
    </source>
</reference>
<gene>
    <name evidence="2" type="ORF">N7452_006149</name>
</gene>
<dbReference type="AlphaFoldDB" id="A0A9W9QK19"/>
<evidence type="ECO:0000313" key="2">
    <source>
        <dbReference type="EMBL" id="KAJ5339421.1"/>
    </source>
</evidence>
<dbReference type="GO" id="GO:0030515">
    <property type="term" value="F:snoRNA binding"/>
    <property type="evidence" value="ECO:0007669"/>
    <property type="project" value="InterPro"/>
</dbReference>
<feature type="compositionally biased region" description="Polar residues" evidence="1">
    <location>
        <begin position="24"/>
        <end position="37"/>
    </location>
</feature>
<sequence>MLAQFVTAAKGLFTRHPEEHPDSDTVSPTNLEMVTSTRRGEVAPNMSANGKRKTRPASAGKPDGQETKRQRSKPQTTNNSADISSDSEKPSDVNAANAPAGNKIRFGSEEPEPIDTQAEEIPEASMEDEEDEDSDDDAPETINNSAQLSKMKEQAKKQEAARQLEEQLKKEKRRKLDERRKLQAKAKEAQVDDMMSESTTTLQGETTQDARRAALPALLPDDILNAEPVIRPPTPPLEDLFALPKKSNKLRFLDKTDKIPKDVNMGDVSIRVLDAPSARKTSKPALPPRVSKVGRNVKSSLLQKTRTTARGNGLQKKASGPGGFVRR</sequence>
<proteinExistence type="predicted"/>
<protein>
    <recommendedName>
        <fullName evidence="4">Immediate-early protein</fullName>
    </recommendedName>
</protein>
<dbReference type="Pfam" id="PF08297">
    <property type="entry name" value="U3_snoRNA_assoc"/>
    <property type="match status" value="1"/>
</dbReference>
<feature type="compositionally biased region" description="Polar residues" evidence="1">
    <location>
        <begin position="196"/>
        <end position="207"/>
    </location>
</feature>
<feature type="compositionally biased region" description="Acidic residues" evidence="1">
    <location>
        <begin position="109"/>
        <end position="139"/>
    </location>
</feature>
<evidence type="ECO:0000313" key="3">
    <source>
        <dbReference type="Proteomes" id="UP001147695"/>
    </source>
</evidence>
<evidence type="ECO:0000256" key="1">
    <source>
        <dbReference type="SAM" id="MobiDB-lite"/>
    </source>
</evidence>
<organism evidence="2 3">
    <name type="scientific">Penicillium brevicompactum</name>
    <dbReference type="NCBI Taxonomy" id="5074"/>
    <lineage>
        <taxon>Eukaryota</taxon>
        <taxon>Fungi</taxon>
        <taxon>Dikarya</taxon>
        <taxon>Ascomycota</taxon>
        <taxon>Pezizomycotina</taxon>
        <taxon>Eurotiomycetes</taxon>
        <taxon>Eurotiomycetidae</taxon>
        <taxon>Eurotiales</taxon>
        <taxon>Aspergillaceae</taxon>
        <taxon>Penicillium</taxon>
    </lineage>
</organism>
<feature type="compositionally biased region" description="Polar residues" evidence="1">
    <location>
        <begin position="73"/>
        <end position="84"/>
    </location>
</feature>
<evidence type="ECO:0008006" key="4">
    <source>
        <dbReference type="Google" id="ProtNLM"/>
    </source>
</evidence>
<comment type="caution">
    <text evidence="2">The sequence shown here is derived from an EMBL/GenBank/DDBJ whole genome shotgun (WGS) entry which is preliminary data.</text>
</comment>
<feature type="compositionally biased region" description="Basic and acidic residues" evidence="1">
    <location>
        <begin position="150"/>
        <end position="190"/>
    </location>
</feature>
<dbReference type="InterPro" id="IPR013268">
    <property type="entry name" value="UTP16"/>
</dbReference>
<name>A0A9W9QK19_PENBR</name>